<proteinExistence type="predicted"/>
<protein>
    <recommendedName>
        <fullName evidence="4">Outer membrane protein beta-barrel domain-containing protein</fullName>
    </recommendedName>
</protein>
<name>A0A1N7M7H9_9BACT</name>
<evidence type="ECO:0008006" key="4">
    <source>
        <dbReference type="Google" id="ProtNLM"/>
    </source>
</evidence>
<dbReference type="RefSeq" id="WP_076500240.1">
    <property type="nucleotide sequence ID" value="NZ_FTOP01000005.1"/>
</dbReference>
<evidence type="ECO:0000313" key="3">
    <source>
        <dbReference type="Proteomes" id="UP000186026"/>
    </source>
</evidence>
<dbReference type="AlphaFoldDB" id="A0A1N7M7H9"/>
<keyword evidence="1" id="KW-0732">Signal</keyword>
<evidence type="ECO:0000313" key="2">
    <source>
        <dbReference type="EMBL" id="SIS81949.1"/>
    </source>
</evidence>
<feature type="signal peptide" evidence="1">
    <location>
        <begin position="1"/>
        <end position="20"/>
    </location>
</feature>
<accession>A0A1N7M7H9</accession>
<keyword evidence="3" id="KW-1185">Reference proteome</keyword>
<sequence length="202" mass="22706">MKKYLLCFLLFQAVMISSSAQNLDLSLGFGSYRVPNQVEYELPKMGFNMNFGMLFQINDNWEMGTAINHSVFNYEKASLANTPLSFGNFITSATVITDHLYFTFRRKVKLPLKLEGSVGLGLGGFVEKDEYYAAQNFDEERGLYTGLSWVRDTKVGLHFPVTYSIKKILANKVHLGIEGGLFLDSKLNTRGIFIGPKAGIFL</sequence>
<dbReference type="STRING" id="529505.SAMN05421761_105161"/>
<gene>
    <name evidence="2" type="ORF">SAMN05421761_105161</name>
</gene>
<evidence type="ECO:0000256" key="1">
    <source>
        <dbReference type="SAM" id="SignalP"/>
    </source>
</evidence>
<feature type="chain" id="PRO_5012071581" description="Outer membrane protein beta-barrel domain-containing protein" evidence="1">
    <location>
        <begin position="21"/>
        <end position="202"/>
    </location>
</feature>
<reference evidence="3" key="1">
    <citation type="submission" date="2017-01" db="EMBL/GenBank/DDBJ databases">
        <authorList>
            <person name="Varghese N."/>
            <person name="Submissions S."/>
        </authorList>
    </citation>
    <scope>NUCLEOTIDE SEQUENCE [LARGE SCALE GENOMIC DNA]</scope>
    <source>
        <strain evidence="3">DSM 46698</strain>
    </source>
</reference>
<dbReference type="EMBL" id="FTOP01000005">
    <property type="protein sequence ID" value="SIS81949.1"/>
    <property type="molecule type" value="Genomic_DNA"/>
</dbReference>
<organism evidence="2 3">
    <name type="scientific">Belliella pelovolcani</name>
    <dbReference type="NCBI Taxonomy" id="529505"/>
    <lineage>
        <taxon>Bacteria</taxon>
        <taxon>Pseudomonadati</taxon>
        <taxon>Bacteroidota</taxon>
        <taxon>Cytophagia</taxon>
        <taxon>Cytophagales</taxon>
        <taxon>Cyclobacteriaceae</taxon>
        <taxon>Belliella</taxon>
    </lineage>
</organism>
<dbReference type="OrthoDB" id="840304at2"/>
<dbReference type="Proteomes" id="UP000186026">
    <property type="component" value="Unassembled WGS sequence"/>
</dbReference>